<dbReference type="SUPFAM" id="SSF53335">
    <property type="entry name" value="S-adenosyl-L-methionine-dependent methyltransferases"/>
    <property type="match status" value="1"/>
</dbReference>
<dbReference type="OrthoDB" id="206598at2759"/>
<dbReference type="OMA" id="WTRFCEV"/>
<protein>
    <recommendedName>
        <fullName evidence="2">Glutathione S-transferase C-terminal domain-containing protein homolog</fullName>
    </recommendedName>
</protein>
<sequence length="585" mass="66828">MDQLYVEIELSTEHEETIIYTTVPSFLALYTYRYAYKHKEFQNIKINFVASKIITGKIRLRSSHLKQELTEQHITCREAATLPALKDLRLPIFERQDKLFIAGTCAVCREIIARQPNEELRELLGFKASCLLAPAEASIWTRYCEVDVVNLVSQLQLQGLNNQEVPVEVVRFEQHMNQPVRMHNIYKLAREQANQGLKRKERVLIECSTPKEQLLIEHRFAEGISFTIADLILYPLLSLVFEHCPQMLLHFPLTNTWFAELHSHTHCRRILHELYASRQHLCNDAVAPPLSIPDCEESSLYKADPKRYRPRNRIYTSQSEVDAALAKLTPLQIKFSADSEHSYGEELIDWQLIEPSHAKSSALPAQRLARKRQQLENMANAVVSLAQPGDRIIDFCSGTGHLAILLALKLPQCTVIVLENKAFSLVHAQKRATELKLSNCLFYQSNIDYFIGRFEVGTSLHACGTATDIVLQQCRRVNASFACCPCCYGSLQPMPHIAYPLSARFREVIDTKDYLYIAHTADQAHELGTTNCKPEITQQGLHCMCIVDTDRKLQAEEAGYQVILTRLKPEQCTPKNHLLVGRYTR</sequence>
<evidence type="ECO:0000256" key="1">
    <source>
        <dbReference type="ARBA" id="ARBA00008797"/>
    </source>
</evidence>
<dbReference type="CDD" id="cd00299">
    <property type="entry name" value="GST_C_family"/>
    <property type="match status" value="1"/>
</dbReference>
<proteinExistence type="inferred from homology"/>
<dbReference type="SUPFAM" id="SSF47616">
    <property type="entry name" value="GST C-terminal domain-like"/>
    <property type="match status" value="1"/>
</dbReference>
<dbReference type="STRING" id="30019.A0A0M4EPW8"/>
<evidence type="ECO:0000256" key="2">
    <source>
        <dbReference type="ARBA" id="ARBA00073738"/>
    </source>
</evidence>
<dbReference type="InterPro" id="IPR036282">
    <property type="entry name" value="Glutathione-S-Trfase_C_sf"/>
</dbReference>
<dbReference type="PANTHER" id="PTHR13369">
    <property type="match status" value="1"/>
</dbReference>
<dbReference type="GO" id="GO:0005737">
    <property type="term" value="C:cytoplasm"/>
    <property type="evidence" value="ECO:0007669"/>
    <property type="project" value="TreeGrafter"/>
</dbReference>
<dbReference type="EMBL" id="CP012523">
    <property type="protein sequence ID" value="ALC38707.1"/>
    <property type="molecule type" value="Genomic_DNA"/>
</dbReference>
<reference evidence="4 5" key="1">
    <citation type="submission" date="2015-08" db="EMBL/GenBank/DDBJ databases">
        <title>Ancestral chromatin configuration constrains chromatin evolution on differentiating sex chromosomes in Drosophila.</title>
        <authorList>
            <person name="Zhou Q."/>
            <person name="Bachtrog D."/>
        </authorList>
    </citation>
    <scope>NUCLEOTIDE SEQUENCE [LARGE SCALE GENOMIC DNA]</scope>
    <source>
        <tissue evidence="4">Whole larvae</tissue>
    </source>
</reference>
<evidence type="ECO:0000313" key="4">
    <source>
        <dbReference type="EMBL" id="ALC38707.1"/>
    </source>
</evidence>
<evidence type="ECO:0000259" key="3">
    <source>
        <dbReference type="Pfam" id="PF13679"/>
    </source>
</evidence>
<dbReference type="FunFam" id="3.40.50.150:FF:000623">
    <property type="entry name" value="Glutathione S-transferase C-terminal domain-containing protein homolog"/>
    <property type="match status" value="1"/>
</dbReference>
<comment type="similarity">
    <text evidence="1">Belongs to the GSTCD family.</text>
</comment>
<dbReference type="InterPro" id="IPR029063">
    <property type="entry name" value="SAM-dependent_MTases_sf"/>
</dbReference>
<gene>
    <name evidence="4" type="ORF">Dbus_chr2Lg792</name>
</gene>
<accession>A0A0M4EPW8</accession>
<dbReference type="AlphaFoldDB" id="A0A0M4EPW8"/>
<feature type="domain" description="Methyltransferase" evidence="3">
    <location>
        <begin position="370"/>
        <end position="492"/>
    </location>
</feature>
<dbReference type="Proteomes" id="UP000494163">
    <property type="component" value="Chromosome 2L"/>
</dbReference>
<organism evidence="4 5">
    <name type="scientific">Drosophila busckii</name>
    <name type="common">Fruit fly</name>
    <dbReference type="NCBI Taxonomy" id="30019"/>
    <lineage>
        <taxon>Eukaryota</taxon>
        <taxon>Metazoa</taxon>
        <taxon>Ecdysozoa</taxon>
        <taxon>Arthropoda</taxon>
        <taxon>Hexapoda</taxon>
        <taxon>Insecta</taxon>
        <taxon>Pterygota</taxon>
        <taxon>Neoptera</taxon>
        <taxon>Endopterygota</taxon>
        <taxon>Diptera</taxon>
        <taxon>Brachycera</taxon>
        <taxon>Muscomorpha</taxon>
        <taxon>Ephydroidea</taxon>
        <taxon>Drosophilidae</taxon>
        <taxon>Drosophila</taxon>
    </lineage>
</organism>
<name>A0A0M4EPW8_DROBS</name>
<dbReference type="Pfam" id="PF13679">
    <property type="entry name" value="Methyltransf_32"/>
    <property type="match status" value="1"/>
</dbReference>
<keyword evidence="5" id="KW-1185">Reference proteome</keyword>
<dbReference type="PANTHER" id="PTHR13369:SF0">
    <property type="entry name" value="GLUTATHIONE S-TRANSFERASE C-TERMINAL DOMAIN-CONTAINING PROTEIN"/>
    <property type="match status" value="1"/>
</dbReference>
<dbReference type="InterPro" id="IPR025714">
    <property type="entry name" value="Methyltranfer_dom"/>
</dbReference>
<dbReference type="Gene3D" id="1.20.1050.10">
    <property type="match status" value="1"/>
</dbReference>
<evidence type="ECO:0000313" key="5">
    <source>
        <dbReference type="Proteomes" id="UP000494163"/>
    </source>
</evidence>
<dbReference type="Gene3D" id="3.40.50.150">
    <property type="entry name" value="Vaccinia Virus protein VP39"/>
    <property type="match status" value="1"/>
</dbReference>